<gene>
    <name evidence="2" type="ORF">HD601_001682</name>
</gene>
<proteinExistence type="predicted"/>
<accession>A0A7W9LKI8</accession>
<evidence type="ECO:0008006" key="4">
    <source>
        <dbReference type="Google" id="ProtNLM"/>
    </source>
</evidence>
<protein>
    <recommendedName>
        <fullName evidence="4">Lipoprotein</fullName>
    </recommendedName>
</protein>
<name>A0A7W9LKI8_9ACTN</name>
<dbReference type="Proteomes" id="UP000542813">
    <property type="component" value="Unassembled WGS sequence"/>
</dbReference>
<evidence type="ECO:0000313" key="3">
    <source>
        <dbReference type="Proteomes" id="UP000542813"/>
    </source>
</evidence>
<reference evidence="2 3" key="1">
    <citation type="submission" date="2020-08" db="EMBL/GenBank/DDBJ databases">
        <title>Sequencing the genomes of 1000 actinobacteria strains.</title>
        <authorList>
            <person name="Klenk H.-P."/>
        </authorList>
    </citation>
    <scope>NUCLEOTIDE SEQUENCE [LARGE SCALE GENOMIC DNA]</scope>
    <source>
        <strain evidence="2 3">DSM 102122</strain>
    </source>
</reference>
<feature type="region of interest" description="Disordered" evidence="1">
    <location>
        <begin position="19"/>
        <end position="41"/>
    </location>
</feature>
<dbReference type="EMBL" id="JACHMM010000001">
    <property type="protein sequence ID" value="MBB5787107.1"/>
    <property type="molecule type" value="Genomic_DNA"/>
</dbReference>
<organism evidence="2 3">
    <name type="scientific">Jiangella mangrovi</name>
    <dbReference type="NCBI Taxonomy" id="1524084"/>
    <lineage>
        <taxon>Bacteria</taxon>
        <taxon>Bacillati</taxon>
        <taxon>Actinomycetota</taxon>
        <taxon>Actinomycetes</taxon>
        <taxon>Jiangellales</taxon>
        <taxon>Jiangellaceae</taxon>
        <taxon>Jiangella</taxon>
    </lineage>
</organism>
<sequence length="212" mass="22600">MIRPAIVAMVLLLTACSDGGDDPSAGATPTPTPSATQRETDEGLRAELLEMMEQDQTERSPEFTGEWNDQERTDRLREIVEEHGWPGSDLVGDDGATAAWVIAQHSDLDLEFQQEALELMRPAVEAGLADPTELAYLEDRVGLNSGGEQVYGTQIGCVDGVPQPAPLADPETVDERRTEVGLEPLDDYLATLNEACAAEAAASAGASPTSYG</sequence>
<keyword evidence="3" id="KW-1185">Reference proteome</keyword>
<dbReference type="PROSITE" id="PS51257">
    <property type="entry name" value="PROKAR_LIPOPROTEIN"/>
    <property type="match status" value="1"/>
</dbReference>
<dbReference type="InterPro" id="IPR046732">
    <property type="entry name" value="DUF6624"/>
</dbReference>
<feature type="compositionally biased region" description="Low complexity" evidence="1">
    <location>
        <begin position="23"/>
        <end position="36"/>
    </location>
</feature>
<evidence type="ECO:0000256" key="1">
    <source>
        <dbReference type="SAM" id="MobiDB-lite"/>
    </source>
</evidence>
<evidence type="ECO:0000313" key="2">
    <source>
        <dbReference type="EMBL" id="MBB5787107.1"/>
    </source>
</evidence>
<dbReference type="RefSeq" id="WP_184820960.1">
    <property type="nucleotide sequence ID" value="NZ_JACHMM010000001.1"/>
</dbReference>
<comment type="caution">
    <text evidence="2">The sequence shown here is derived from an EMBL/GenBank/DDBJ whole genome shotgun (WGS) entry which is preliminary data.</text>
</comment>
<dbReference type="Pfam" id="PF20329">
    <property type="entry name" value="DUF6624"/>
    <property type="match status" value="1"/>
</dbReference>
<dbReference type="AlphaFoldDB" id="A0A7W9LKI8"/>